<accession>K0JX25</accession>
<dbReference type="Proteomes" id="UP000006281">
    <property type="component" value="Chromosome"/>
</dbReference>
<dbReference type="KEGG" id="sesp:BN6_26390"/>
<feature type="domain" description="DUF5753" evidence="1">
    <location>
        <begin position="102"/>
        <end position="278"/>
    </location>
</feature>
<reference evidence="2 3" key="1">
    <citation type="journal article" date="2012" name="BMC Genomics">
        <title>Complete genome sequence of Saccharothrix espanaensis DSM 44229T and comparison to the other completely sequenced Pseudonocardiaceae.</title>
        <authorList>
            <person name="Strobel T."/>
            <person name="Al-Dilaimi A."/>
            <person name="Blom J."/>
            <person name="Gessner A."/>
            <person name="Kalinowski J."/>
            <person name="Luzhetska M."/>
            <person name="Puhler A."/>
            <person name="Szczepanowski R."/>
            <person name="Bechthold A."/>
            <person name="Ruckert C."/>
        </authorList>
    </citation>
    <scope>NUCLEOTIDE SEQUENCE [LARGE SCALE GENOMIC DNA]</scope>
    <source>
        <strain evidence="3">ATCC 51144 / DSM 44229 / JCM 9112 / NBRC 15066 / NRRL 15764</strain>
    </source>
</reference>
<dbReference type="Pfam" id="PF19054">
    <property type="entry name" value="DUF5753"/>
    <property type="match status" value="1"/>
</dbReference>
<name>K0JX25_SACES</name>
<protein>
    <submittedName>
        <fullName evidence="2">Transcriptional regulator</fullName>
    </submittedName>
</protein>
<gene>
    <name evidence="2" type="ordered locus">BN6_26390</name>
</gene>
<dbReference type="PATRIC" id="fig|1179773.3.peg.2637"/>
<dbReference type="EMBL" id="HE804045">
    <property type="protein sequence ID" value="CCH29952.1"/>
    <property type="molecule type" value="Genomic_DNA"/>
</dbReference>
<evidence type="ECO:0000313" key="2">
    <source>
        <dbReference type="EMBL" id="CCH29952.1"/>
    </source>
</evidence>
<dbReference type="Gene3D" id="1.10.260.40">
    <property type="entry name" value="lambda repressor-like DNA-binding domains"/>
    <property type="match status" value="1"/>
</dbReference>
<dbReference type="SUPFAM" id="SSF47413">
    <property type="entry name" value="lambda repressor-like DNA-binding domains"/>
    <property type="match status" value="1"/>
</dbReference>
<dbReference type="InterPro" id="IPR043917">
    <property type="entry name" value="DUF5753"/>
</dbReference>
<dbReference type="GO" id="GO:0003677">
    <property type="term" value="F:DNA binding"/>
    <property type="evidence" value="ECO:0007669"/>
    <property type="project" value="InterPro"/>
</dbReference>
<dbReference type="BioCyc" id="SESP1179773:BN6_RS12800-MONOMER"/>
<evidence type="ECO:0000313" key="3">
    <source>
        <dbReference type="Proteomes" id="UP000006281"/>
    </source>
</evidence>
<dbReference type="InterPro" id="IPR001387">
    <property type="entry name" value="Cro/C1-type_HTH"/>
</dbReference>
<organism evidence="2 3">
    <name type="scientific">Saccharothrix espanaensis (strain ATCC 51144 / DSM 44229 / JCM 9112 / NBRC 15066 / NRRL 15764)</name>
    <dbReference type="NCBI Taxonomy" id="1179773"/>
    <lineage>
        <taxon>Bacteria</taxon>
        <taxon>Bacillati</taxon>
        <taxon>Actinomycetota</taxon>
        <taxon>Actinomycetes</taxon>
        <taxon>Pseudonocardiales</taxon>
        <taxon>Pseudonocardiaceae</taxon>
        <taxon>Saccharothrix</taxon>
    </lineage>
</organism>
<dbReference type="Pfam" id="PF13560">
    <property type="entry name" value="HTH_31"/>
    <property type="match status" value="1"/>
</dbReference>
<dbReference type="InterPro" id="IPR010982">
    <property type="entry name" value="Lambda_DNA-bd_dom_sf"/>
</dbReference>
<dbReference type="AlphaFoldDB" id="K0JX25"/>
<dbReference type="HOGENOM" id="CLU_055817_1_1_11"/>
<proteinExistence type="predicted"/>
<dbReference type="CDD" id="cd00093">
    <property type="entry name" value="HTH_XRE"/>
    <property type="match status" value="1"/>
</dbReference>
<dbReference type="eggNOG" id="COG1396">
    <property type="taxonomic scope" value="Bacteria"/>
</dbReference>
<keyword evidence="3" id="KW-1185">Reference proteome</keyword>
<evidence type="ECO:0000259" key="1">
    <source>
        <dbReference type="Pfam" id="PF19054"/>
    </source>
</evidence>
<dbReference type="STRING" id="1179773.BN6_26390"/>
<sequence length="284" mass="31481">MVMAGSGASPTVYKRQLGMALTSMRESVGKTQDKAAEVLECSPAKIRRIEVGDVAIRSAELRVLLDFYGATRQSRKPIEELARQARKRRPRTPYGTVLPDFFRRFFNLEQIAAEVLRYHAELIPGQLQTPEYTRALIDANPFHHEEEVDRLVEARQARQAHLLEGGQRLHLVLHEAAVRTVIGGPEVMRAQLQHLRKLAGLGNVTLQVVPFTAGAHAASNYPFVMLRFADNQRPIVYLENLTTASSVEDPSHVAQYELVFRNLVAAALSPAKSTGLLATAAGEL</sequence>